<dbReference type="EMBL" id="JANPWB010000012">
    <property type="protein sequence ID" value="KAJ1121211.1"/>
    <property type="molecule type" value="Genomic_DNA"/>
</dbReference>
<feature type="domain" description="Receptor ligand binding region" evidence="5">
    <location>
        <begin position="1"/>
        <end position="235"/>
    </location>
</feature>
<dbReference type="Pfam" id="PF01094">
    <property type="entry name" value="ANF_receptor"/>
    <property type="match status" value="1"/>
</dbReference>
<gene>
    <name evidence="6" type="ORF">NDU88_009332</name>
</gene>
<dbReference type="Gene3D" id="3.40.50.2300">
    <property type="match status" value="2"/>
</dbReference>
<dbReference type="PRINTS" id="PR00592">
    <property type="entry name" value="CASENSINGR"/>
</dbReference>
<proteinExistence type="predicted"/>
<keyword evidence="7" id="KW-1185">Reference proteome</keyword>
<dbReference type="InterPro" id="IPR028082">
    <property type="entry name" value="Peripla_BP_I"/>
</dbReference>
<dbReference type="PANTHER" id="PTHR24061">
    <property type="entry name" value="CALCIUM-SENSING RECEPTOR-RELATED"/>
    <property type="match status" value="1"/>
</dbReference>
<comment type="subcellular location">
    <subcellularLocation>
        <location evidence="1">Membrane</location>
    </subcellularLocation>
</comment>
<dbReference type="PANTHER" id="PTHR24061:SF0">
    <property type="entry name" value="C-FAMILY ODORANT RECEPTOR OLFCT1"/>
    <property type="match status" value="1"/>
</dbReference>
<dbReference type="InterPro" id="IPR000068">
    <property type="entry name" value="GPCR_3_Ca_sens_rcpt-rel"/>
</dbReference>
<name>A0AAV7P0M1_PLEWA</name>
<dbReference type="AlphaFoldDB" id="A0AAV7P0M1"/>
<evidence type="ECO:0000256" key="1">
    <source>
        <dbReference type="ARBA" id="ARBA00004370"/>
    </source>
</evidence>
<dbReference type="InterPro" id="IPR001828">
    <property type="entry name" value="ANF_lig-bd_rcpt"/>
</dbReference>
<dbReference type="GO" id="GO:0004930">
    <property type="term" value="F:G protein-coupled receptor activity"/>
    <property type="evidence" value="ECO:0007669"/>
    <property type="project" value="InterPro"/>
</dbReference>
<evidence type="ECO:0000259" key="5">
    <source>
        <dbReference type="Pfam" id="PF01094"/>
    </source>
</evidence>
<comment type="caution">
    <text evidence="6">The sequence shown here is derived from an EMBL/GenBank/DDBJ whole genome shotgun (WGS) entry which is preliminary data.</text>
</comment>
<sequence length="241" mass="27049">MIISDDEVGLQGGQEIRRVNEENGGCVAFIEKMHLLYSKEKVLKAVERIRRHSVKVIIIHSAEMHVKLLLETIYAQNGVDKVLVFSALFAMTPGIFANQAWKILNGTLGLVPYTGSMPGFEAFLYNQNPDQCPGDIFIISFWEQAFSCRWHQPNKTGVFSPEEQEGQVVSCSGRETVNELNKPIFELNDLSYTYHSYAAAYAFAHALNALVFCTPGKGPFTNGRCADINHIRPWQVTAIMF</sequence>
<keyword evidence="3" id="KW-1133">Transmembrane helix</keyword>
<reference evidence="6" key="1">
    <citation type="journal article" date="2022" name="bioRxiv">
        <title>Sequencing and chromosome-scale assembly of the giantPleurodeles waltlgenome.</title>
        <authorList>
            <person name="Brown T."/>
            <person name="Elewa A."/>
            <person name="Iarovenko S."/>
            <person name="Subramanian E."/>
            <person name="Araus A.J."/>
            <person name="Petzold A."/>
            <person name="Susuki M."/>
            <person name="Suzuki K.-i.T."/>
            <person name="Hayashi T."/>
            <person name="Toyoda A."/>
            <person name="Oliveira C."/>
            <person name="Osipova E."/>
            <person name="Leigh N.D."/>
            <person name="Simon A."/>
            <person name="Yun M.H."/>
        </authorList>
    </citation>
    <scope>NUCLEOTIDE SEQUENCE</scope>
    <source>
        <strain evidence="6">20211129_DDA</strain>
        <tissue evidence="6">Liver</tissue>
    </source>
</reference>
<dbReference type="GO" id="GO:0005886">
    <property type="term" value="C:plasma membrane"/>
    <property type="evidence" value="ECO:0007669"/>
    <property type="project" value="TreeGrafter"/>
</dbReference>
<keyword evidence="4" id="KW-0472">Membrane</keyword>
<keyword evidence="2" id="KW-0812">Transmembrane</keyword>
<accession>A0AAV7P0M1</accession>
<organism evidence="6 7">
    <name type="scientific">Pleurodeles waltl</name>
    <name type="common">Iberian ribbed newt</name>
    <dbReference type="NCBI Taxonomy" id="8319"/>
    <lineage>
        <taxon>Eukaryota</taxon>
        <taxon>Metazoa</taxon>
        <taxon>Chordata</taxon>
        <taxon>Craniata</taxon>
        <taxon>Vertebrata</taxon>
        <taxon>Euteleostomi</taxon>
        <taxon>Amphibia</taxon>
        <taxon>Batrachia</taxon>
        <taxon>Caudata</taxon>
        <taxon>Salamandroidea</taxon>
        <taxon>Salamandridae</taxon>
        <taxon>Pleurodelinae</taxon>
        <taxon>Pleurodeles</taxon>
    </lineage>
</organism>
<evidence type="ECO:0000256" key="2">
    <source>
        <dbReference type="ARBA" id="ARBA00022692"/>
    </source>
</evidence>
<protein>
    <recommendedName>
        <fullName evidence="5">Receptor ligand binding region domain-containing protein</fullName>
    </recommendedName>
</protein>
<evidence type="ECO:0000313" key="6">
    <source>
        <dbReference type="EMBL" id="KAJ1121211.1"/>
    </source>
</evidence>
<evidence type="ECO:0000256" key="3">
    <source>
        <dbReference type="ARBA" id="ARBA00022989"/>
    </source>
</evidence>
<evidence type="ECO:0000256" key="4">
    <source>
        <dbReference type="ARBA" id="ARBA00023136"/>
    </source>
</evidence>
<evidence type="ECO:0000313" key="7">
    <source>
        <dbReference type="Proteomes" id="UP001066276"/>
    </source>
</evidence>
<dbReference type="SUPFAM" id="SSF53822">
    <property type="entry name" value="Periplasmic binding protein-like I"/>
    <property type="match status" value="1"/>
</dbReference>
<dbReference type="Proteomes" id="UP001066276">
    <property type="component" value="Chromosome 8"/>
</dbReference>